<protein>
    <submittedName>
        <fullName evidence="1">Uncharacterized protein</fullName>
    </submittedName>
</protein>
<dbReference type="GeneID" id="36624323"/>
<reference evidence="1 2" key="1">
    <citation type="submission" date="2016-07" db="EMBL/GenBank/DDBJ databases">
        <title>Multiple horizontal gene transfer events from other fungi enriched the ability of initially mycotrophic Trichoderma (Ascomycota) to feed on dead plant biomass.</title>
        <authorList>
            <consortium name="DOE Joint Genome Institute"/>
            <person name="Aerts A."/>
            <person name="Atanasova L."/>
            <person name="Chenthamara K."/>
            <person name="Zhang J."/>
            <person name="Grujic M."/>
            <person name="Henrissat B."/>
            <person name="Kuo A."/>
            <person name="Salamov A."/>
            <person name="Lipzen A."/>
            <person name="Labutti K."/>
            <person name="Barry K."/>
            <person name="Miao Y."/>
            <person name="Rahimi M.J."/>
            <person name="Shen Q."/>
            <person name="Grigoriev I.V."/>
            <person name="Kubicek C.P."/>
            <person name="Druzhinina I.S."/>
        </authorList>
    </citation>
    <scope>NUCLEOTIDE SEQUENCE [LARGE SCALE GENOMIC DNA]</scope>
    <source>
        <strain evidence="1 2">CBS 226.95</strain>
    </source>
</reference>
<evidence type="ECO:0000313" key="2">
    <source>
        <dbReference type="Proteomes" id="UP000241690"/>
    </source>
</evidence>
<dbReference type="AlphaFoldDB" id="A0A2T4ALH7"/>
<dbReference type="EMBL" id="KZ679677">
    <property type="protein sequence ID" value="PTB57688.1"/>
    <property type="molecule type" value="Genomic_DNA"/>
</dbReference>
<proteinExistence type="predicted"/>
<dbReference type="Proteomes" id="UP000241690">
    <property type="component" value="Unassembled WGS sequence"/>
</dbReference>
<sequence>MYFQGMRIIAVLSRSCYTLFWGNATSFVGPTFARQLASSCEVRRRPTTRAAQPLLLPRLRFRIKAETPSSSQTEKHDSNRTEMVRSRFFHPLSVEFIREPDLLTIGAMLALVSEWHPEGIERGNHLHCQGRQYRQTPGKTQLLHNSIWRRLAANVTSNPPSGDISFIHRMFRPSISDSKPRSLDTHLGRTEDL</sequence>
<dbReference type="RefSeq" id="XP_024777365.1">
    <property type="nucleotide sequence ID" value="XM_024915754.1"/>
</dbReference>
<evidence type="ECO:0000313" key="1">
    <source>
        <dbReference type="EMBL" id="PTB57688.1"/>
    </source>
</evidence>
<organism evidence="1 2">
    <name type="scientific">Trichoderma harzianum CBS 226.95</name>
    <dbReference type="NCBI Taxonomy" id="983964"/>
    <lineage>
        <taxon>Eukaryota</taxon>
        <taxon>Fungi</taxon>
        <taxon>Dikarya</taxon>
        <taxon>Ascomycota</taxon>
        <taxon>Pezizomycotina</taxon>
        <taxon>Sordariomycetes</taxon>
        <taxon>Hypocreomycetidae</taxon>
        <taxon>Hypocreales</taxon>
        <taxon>Hypocreaceae</taxon>
        <taxon>Trichoderma</taxon>
    </lineage>
</organism>
<accession>A0A2T4ALH7</accession>
<name>A0A2T4ALH7_TRIHA</name>
<gene>
    <name evidence="1" type="ORF">M431DRAFT_479255</name>
</gene>
<keyword evidence="2" id="KW-1185">Reference proteome</keyword>